<proteinExistence type="predicted"/>
<reference evidence="2" key="1">
    <citation type="journal article" date="2014" name="Int. J. Syst. Evol. Microbiol.">
        <title>Complete genome sequence of Corynebacterium casei LMG S-19264T (=DSM 44701T), isolated from a smear-ripened cheese.</title>
        <authorList>
            <consortium name="US DOE Joint Genome Institute (JGI-PGF)"/>
            <person name="Walter F."/>
            <person name="Albersmeier A."/>
            <person name="Kalinowski J."/>
            <person name="Ruckert C."/>
        </authorList>
    </citation>
    <scope>NUCLEOTIDE SEQUENCE</scope>
    <source>
        <strain evidence="2">KCTC 32513</strain>
    </source>
</reference>
<dbReference type="InterPro" id="IPR036760">
    <property type="entry name" value="SspB-like_sf"/>
</dbReference>
<organism evidence="2 3">
    <name type="scientific">Algimonas arctica</name>
    <dbReference type="NCBI Taxonomy" id="1479486"/>
    <lineage>
        <taxon>Bacteria</taxon>
        <taxon>Pseudomonadati</taxon>
        <taxon>Pseudomonadota</taxon>
        <taxon>Alphaproteobacteria</taxon>
        <taxon>Maricaulales</taxon>
        <taxon>Robiginitomaculaceae</taxon>
        <taxon>Algimonas</taxon>
    </lineage>
</organism>
<sequence length="201" mass="22037">MSQDLMNYEQMRSLALRGIVRDAIRRVIREDGLPGAHHFYITFLTRYPGAEIDDSLAERYPEEITIVLEHQYWDLAANADDFEVTLKFGGIPKYLRVPYHAITRFHDPSVGFSLAFETPAEMEGGPVLDISPVTSLASPATTGLSKPISSTLGAPAKAAPKFGKKSADNADDDTTDDTNSDDAATEGDTPKVVSLDSFRKK</sequence>
<evidence type="ECO:0000313" key="3">
    <source>
        <dbReference type="Proteomes" id="UP000634004"/>
    </source>
</evidence>
<evidence type="ECO:0008006" key="4">
    <source>
        <dbReference type="Google" id="ProtNLM"/>
    </source>
</evidence>
<dbReference type="AlphaFoldDB" id="A0A8J3CNZ8"/>
<name>A0A8J3CNZ8_9PROT</name>
<dbReference type="Gene3D" id="2.30.30.220">
    <property type="entry name" value="SspB-like"/>
    <property type="match status" value="1"/>
</dbReference>
<dbReference type="Proteomes" id="UP000634004">
    <property type="component" value="Unassembled WGS sequence"/>
</dbReference>
<reference evidence="2" key="2">
    <citation type="submission" date="2020-09" db="EMBL/GenBank/DDBJ databases">
        <authorList>
            <person name="Sun Q."/>
            <person name="Kim S."/>
        </authorList>
    </citation>
    <scope>NUCLEOTIDE SEQUENCE</scope>
    <source>
        <strain evidence="2">KCTC 32513</strain>
    </source>
</reference>
<accession>A0A8J3CNZ8</accession>
<dbReference type="InterPro" id="IPR007481">
    <property type="entry name" value="SspB"/>
</dbReference>
<feature type="region of interest" description="Disordered" evidence="1">
    <location>
        <begin position="142"/>
        <end position="201"/>
    </location>
</feature>
<keyword evidence="3" id="KW-1185">Reference proteome</keyword>
<feature type="compositionally biased region" description="Acidic residues" evidence="1">
    <location>
        <begin position="169"/>
        <end position="185"/>
    </location>
</feature>
<dbReference type="SUPFAM" id="SSF101738">
    <property type="entry name" value="SspB-like"/>
    <property type="match status" value="1"/>
</dbReference>
<evidence type="ECO:0000256" key="1">
    <source>
        <dbReference type="SAM" id="MobiDB-lite"/>
    </source>
</evidence>
<dbReference type="RefSeq" id="WP_233353902.1">
    <property type="nucleotide sequence ID" value="NZ_BMZH01000001.1"/>
</dbReference>
<evidence type="ECO:0000313" key="2">
    <source>
        <dbReference type="EMBL" id="GHA81420.1"/>
    </source>
</evidence>
<dbReference type="EMBL" id="BMZH01000001">
    <property type="protein sequence ID" value="GHA81420.1"/>
    <property type="molecule type" value="Genomic_DNA"/>
</dbReference>
<feature type="compositionally biased region" description="Polar residues" evidence="1">
    <location>
        <begin position="142"/>
        <end position="152"/>
    </location>
</feature>
<protein>
    <recommendedName>
        <fullName evidence="4">Stringent starvation protein B</fullName>
    </recommendedName>
</protein>
<dbReference type="Pfam" id="PF04386">
    <property type="entry name" value="SspB"/>
    <property type="match status" value="1"/>
</dbReference>
<comment type="caution">
    <text evidence="2">The sequence shown here is derived from an EMBL/GenBank/DDBJ whole genome shotgun (WGS) entry which is preliminary data.</text>
</comment>
<gene>
    <name evidence="2" type="primary">sspB</name>
    <name evidence="2" type="ORF">GCM10009069_00520</name>
</gene>